<dbReference type="Gene3D" id="3.30.470.20">
    <property type="entry name" value="ATP-grasp fold, B domain"/>
    <property type="match status" value="1"/>
</dbReference>
<dbReference type="GO" id="GO:0046872">
    <property type="term" value="F:metal ion binding"/>
    <property type="evidence" value="ECO:0007669"/>
    <property type="project" value="InterPro"/>
</dbReference>
<feature type="domain" description="ATP-grasp" evidence="2">
    <location>
        <begin position="109"/>
        <end position="296"/>
    </location>
</feature>
<proteinExistence type="predicted"/>
<organism evidence="3 4">
    <name type="scientific">Gimesia aquarii</name>
    <dbReference type="NCBI Taxonomy" id="2527964"/>
    <lineage>
        <taxon>Bacteria</taxon>
        <taxon>Pseudomonadati</taxon>
        <taxon>Planctomycetota</taxon>
        <taxon>Planctomycetia</taxon>
        <taxon>Planctomycetales</taxon>
        <taxon>Planctomycetaceae</taxon>
        <taxon>Gimesia</taxon>
    </lineage>
</organism>
<dbReference type="Gene3D" id="3.40.50.11770">
    <property type="match status" value="1"/>
</dbReference>
<dbReference type="GO" id="GO:0005524">
    <property type="term" value="F:ATP binding"/>
    <property type="evidence" value="ECO:0007669"/>
    <property type="project" value="UniProtKB-UniRule"/>
</dbReference>
<dbReference type="InterPro" id="IPR003806">
    <property type="entry name" value="ATP-grasp_PylC-type"/>
</dbReference>
<accession>A0A517VSY6</accession>
<dbReference type="Pfam" id="PF18301">
    <property type="entry name" value="preATP-grasp_3"/>
    <property type="match status" value="1"/>
</dbReference>
<evidence type="ECO:0000313" key="3">
    <source>
        <dbReference type="EMBL" id="QDT96127.1"/>
    </source>
</evidence>
<dbReference type="Pfam" id="PF02655">
    <property type="entry name" value="ATP-grasp_3"/>
    <property type="match status" value="1"/>
</dbReference>
<dbReference type="PROSITE" id="PS50975">
    <property type="entry name" value="ATP_GRASP"/>
    <property type="match status" value="1"/>
</dbReference>
<dbReference type="PANTHER" id="PTHR23132:SF23">
    <property type="entry name" value="D-ALANINE--D-ALANINE LIGASE B"/>
    <property type="match status" value="1"/>
</dbReference>
<gene>
    <name evidence="3" type="ORF">V144x_15800</name>
</gene>
<dbReference type="AlphaFoldDB" id="A0A517VSY6"/>
<dbReference type="Gene3D" id="2.30.36.100">
    <property type="match status" value="1"/>
</dbReference>
<dbReference type="InterPro" id="IPR040803">
    <property type="entry name" value="MfnD_preATP-grasp"/>
</dbReference>
<dbReference type="PANTHER" id="PTHR23132">
    <property type="entry name" value="D-ALANINE--D-ALANINE LIGASE"/>
    <property type="match status" value="1"/>
</dbReference>
<dbReference type="SUPFAM" id="SSF56059">
    <property type="entry name" value="Glutathione synthetase ATP-binding domain-like"/>
    <property type="match status" value="1"/>
</dbReference>
<dbReference type="InterPro" id="IPR011761">
    <property type="entry name" value="ATP-grasp"/>
</dbReference>
<evidence type="ECO:0000256" key="1">
    <source>
        <dbReference type="PROSITE-ProRule" id="PRU00409"/>
    </source>
</evidence>
<keyword evidence="1" id="KW-0547">Nucleotide-binding</keyword>
<evidence type="ECO:0000313" key="4">
    <source>
        <dbReference type="Proteomes" id="UP000318704"/>
    </source>
</evidence>
<name>A0A517VSY6_9PLAN</name>
<keyword evidence="1" id="KW-0067">ATP-binding</keyword>
<dbReference type="Proteomes" id="UP000318704">
    <property type="component" value="Chromosome"/>
</dbReference>
<dbReference type="KEGG" id="gaw:V144x_15800"/>
<dbReference type="GO" id="GO:0008716">
    <property type="term" value="F:D-alanine-D-alanine ligase activity"/>
    <property type="evidence" value="ECO:0007669"/>
    <property type="project" value="TreeGrafter"/>
</dbReference>
<protein>
    <submittedName>
        <fullName evidence="3">Carbamoyl phosphate synthase-like protein</fullName>
    </submittedName>
</protein>
<dbReference type="EMBL" id="CP037920">
    <property type="protein sequence ID" value="QDT96127.1"/>
    <property type="molecule type" value="Genomic_DNA"/>
</dbReference>
<evidence type="ECO:0000259" key="2">
    <source>
        <dbReference type="PROSITE" id="PS50975"/>
    </source>
</evidence>
<reference evidence="3 4" key="1">
    <citation type="submission" date="2019-03" db="EMBL/GenBank/DDBJ databases">
        <title>Deep-cultivation of Planctomycetes and their phenomic and genomic characterization uncovers novel biology.</title>
        <authorList>
            <person name="Wiegand S."/>
            <person name="Jogler M."/>
            <person name="Boedeker C."/>
            <person name="Pinto D."/>
            <person name="Vollmers J."/>
            <person name="Rivas-Marin E."/>
            <person name="Kohn T."/>
            <person name="Peeters S.H."/>
            <person name="Heuer A."/>
            <person name="Rast P."/>
            <person name="Oberbeckmann S."/>
            <person name="Bunk B."/>
            <person name="Jeske O."/>
            <person name="Meyerdierks A."/>
            <person name="Storesund J.E."/>
            <person name="Kallscheuer N."/>
            <person name="Luecker S."/>
            <person name="Lage O.M."/>
            <person name="Pohl T."/>
            <person name="Merkel B.J."/>
            <person name="Hornburger P."/>
            <person name="Mueller R.-W."/>
            <person name="Bruemmer F."/>
            <person name="Labrenz M."/>
            <person name="Spormann A.M."/>
            <person name="Op den Camp H."/>
            <person name="Overmann J."/>
            <person name="Amann R."/>
            <person name="Jetten M.S.M."/>
            <person name="Mascher T."/>
            <person name="Medema M.H."/>
            <person name="Devos D.P."/>
            <person name="Kaster A.-K."/>
            <person name="Ovreas L."/>
            <person name="Rohde M."/>
            <person name="Galperin M.Y."/>
            <person name="Jogler C."/>
        </authorList>
    </citation>
    <scope>NUCLEOTIDE SEQUENCE [LARGE SCALE GENOMIC DNA]</scope>
    <source>
        <strain evidence="3 4">V144</strain>
    </source>
</reference>
<sequence length="324" mass="37069">MLEAVIADLISIPNYNVITCMQEDLITTSPTFSHWEQNGRLQVYQVGDPREEQACFEQACRQSDIVWIIAPEFDEILSSRTERAIQSGAEVVGSDLKSINLTADKWRFYEFLHDRSIPTISTLLLESQHLAAPCNFPCVIKHRFGAGGLGLHYFSQLEDWQEQFSQIREKHTDYIVQPFVSGKMLSSVVLVNSHFREIFPIGEQRICWESGFQYQGGAIPSEFNIDVTQSVQSLLQRVCNELPGLAGYMGFDLLLPDENPMQPLIVEINPRLTTSYTGYRRLTQDNLAQRIVESETVFPLLKWDETRRVQFRPDGTVLLNQMQS</sequence>